<keyword evidence="3" id="KW-1185">Reference proteome</keyword>
<comment type="caution">
    <text evidence="2">The sequence shown here is derived from an EMBL/GenBank/DDBJ whole genome shotgun (WGS) entry which is preliminary data.</text>
</comment>
<evidence type="ECO:0000313" key="2">
    <source>
        <dbReference type="EMBL" id="GFU13248.1"/>
    </source>
</evidence>
<evidence type="ECO:0000313" key="3">
    <source>
        <dbReference type="Proteomes" id="UP000887013"/>
    </source>
</evidence>
<feature type="compositionally biased region" description="Basic and acidic residues" evidence="1">
    <location>
        <begin position="28"/>
        <end position="40"/>
    </location>
</feature>
<reference evidence="2" key="1">
    <citation type="submission" date="2020-08" db="EMBL/GenBank/DDBJ databases">
        <title>Multicomponent nature underlies the extraordinary mechanical properties of spider dragline silk.</title>
        <authorList>
            <person name="Kono N."/>
            <person name="Nakamura H."/>
            <person name="Mori M."/>
            <person name="Yoshida Y."/>
            <person name="Ohtoshi R."/>
            <person name="Malay A.D."/>
            <person name="Moran D.A.P."/>
            <person name="Tomita M."/>
            <person name="Numata K."/>
            <person name="Arakawa K."/>
        </authorList>
    </citation>
    <scope>NUCLEOTIDE SEQUENCE</scope>
</reference>
<organism evidence="2 3">
    <name type="scientific">Nephila pilipes</name>
    <name type="common">Giant wood spider</name>
    <name type="synonym">Nephila maculata</name>
    <dbReference type="NCBI Taxonomy" id="299642"/>
    <lineage>
        <taxon>Eukaryota</taxon>
        <taxon>Metazoa</taxon>
        <taxon>Ecdysozoa</taxon>
        <taxon>Arthropoda</taxon>
        <taxon>Chelicerata</taxon>
        <taxon>Arachnida</taxon>
        <taxon>Araneae</taxon>
        <taxon>Araneomorphae</taxon>
        <taxon>Entelegynae</taxon>
        <taxon>Araneoidea</taxon>
        <taxon>Nephilidae</taxon>
        <taxon>Nephila</taxon>
    </lineage>
</organism>
<accession>A0A8X6UG02</accession>
<sequence>MSVHDGKLFGAPAQRVGELHPGDAQGEIEGRGPKSAGKGELRVLRAGQATPAAGRYYDSAGQGIHHTTQHLLPQAQGLYCARGPTLGKRHVPQTDQR</sequence>
<protein>
    <submittedName>
        <fullName evidence="2">Uncharacterized protein</fullName>
    </submittedName>
</protein>
<dbReference type="Proteomes" id="UP000887013">
    <property type="component" value="Unassembled WGS sequence"/>
</dbReference>
<dbReference type="EMBL" id="BMAW01029693">
    <property type="protein sequence ID" value="GFU13248.1"/>
    <property type="molecule type" value="Genomic_DNA"/>
</dbReference>
<feature type="region of interest" description="Disordered" evidence="1">
    <location>
        <begin position="1"/>
        <end position="40"/>
    </location>
</feature>
<dbReference type="AlphaFoldDB" id="A0A8X6UG02"/>
<evidence type="ECO:0000256" key="1">
    <source>
        <dbReference type="SAM" id="MobiDB-lite"/>
    </source>
</evidence>
<name>A0A8X6UG02_NEPPI</name>
<proteinExistence type="predicted"/>
<gene>
    <name evidence="2" type="primary">NCL1_07897</name>
    <name evidence="2" type="ORF">NPIL_510411</name>
</gene>